<dbReference type="GO" id="GO:0005634">
    <property type="term" value="C:nucleus"/>
    <property type="evidence" value="ECO:0007669"/>
    <property type="project" value="UniProtKB-SubCell"/>
</dbReference>
<feature type="compositionally biased region" description="Pro residues" evidence="15">
    <location>
        <begin position="271"/>
        <end position="281"/>
    </location>
</feature>
<feature type="region of interest" description="Disordered" evidence="15">
    <location>
        <begin position="326"/>
        <end position="428"/>
    </location>
</feature>
<dbReference type="FunFam" id="3.30.160.60:FF:000446">
    <property type="entry name" value="Zinc finger protein"/>
    <property type="match status" value="1"/>
</dbReference>
<keyword evidence="10" id="KW-0238">DNA-binding</keyword>
<feature type="domain" description="C2H2-type" evidence="16">
    <location>
        <begin position="607"/>
        <end position="632"/>
    </location>
</feature>
<evidence type="ECO:0000256" key="4">
    <source>
        <dbReference type="ARBA" id="ARBA00022723"/>
    </source>
</evidence>
<comment type="caution">
    <text evidence="17">The sequence shown here is derived from an EMBL/GenBank/DDBJ whole genome shotgun (WGS) entry which is preliminary data.</text>
</comment>
<evidence type="ECO:0000256" key="13">
    <source>
        <dbReference type="ARBA" id="ARBA00023242"/>
    </source>
</evidence>
<keyword evidence="7" id="KW-0862">Zinc</keyword>
<keyword evidence="5" id="KW-0677">Repeat</keyword>
<dbReference type="PANTHER" id="PTHR23235:SF158">
    <property type="entry name" value="C2H2-TYPE DOMAIN-CONTAINING PROTEIN"/>
    <property type="match status" value="1"/>
</dbReference>
<dbReference type="SMART" id="SM00355">
    <property type="entry name" value="ZnF_C2H2"/>
    <property type="match status" value="3"/>
</dbReference>
<dbReference type="AlphaFoldDB" id="A0A226F6S8"/>
<sequence>MSSGTAVLVVSGGKLFPSGREGKRRGGPTGGGGGDPGSVLYQCLSRGGDEDDGVALGRWTVGVGRQNQSYNGNVKYHHQPQQPAAPTEDECWSWWGGGGGGIPANPHHHPENCSSSSSNCKVLTVVGSSESGGGGSHAGGGESGSLCPMRSGSEGSTDFVVLVSRECRGGRETLDDSPPNRSIISQGGGNNMSTEISYFQDMWQDIESVLLGEASSDTSGCGPSDHDPSSPTGSSSSHSSHSTGSSSSIAPAAESPSLLMLTPIIVSTPSPVSPPPPLPPPHRNRVIVQDCFSPQPPPPQFVPTTPEDYIDLDLLIDRAAEDLTYFPNSNSHSSSSSSSSPPNNTPTSSHFLVTSSSSSLSQPASPQPADSGGGGGGGRHGGDYDTATMTVMTYSSSSLSNGQISPPASPEDVKVFGSPTTTDNKTPLPSIAHLRKGAGTCGGDFQLKVMTPPSSPNLMELFTSTSAKSITVRLPPPQPLSSEESSTSSSQHPALVSIISTSTTSTCLPSKGGGPKSKSSSTAVGGGDVKGGKRQRRGWGRKKMTTHICSHPGCSKTYTKSSHLKAHLRTHTGEKPYQCSWKGCGWKFARSDELTRHYRKHTGDRPFPCTICDRAFSRSDHLSLHKKRHISV</sequence>
<evidence type="ECO:0000256" key="8">
    <source>
        <dbReference type="ARBA" id="ARBA00022843"/>
    </source>
</evidence>
<evidence type="ECO:0000313" key="18">
    <source>
        <dbReference type="Proteomes" id="UP000198287"/>
    </source>
</evidence>
<keyword evidence="3" id="KW-0597">Phosphoprotein</keyword>
<feature type="compositionally biased region" description="Polar residues" evidence="15">
    <location>
        <begin position="418"/>
        <end position="427"/>
    </location>
</feature>
<feature type="region of interest" description="Disordered" evidence="15">
    <location>
        <begin position="128"/>
        <end position="152"/>
    </location>
</feature>
<feature type="compositionally biased region" description="Low complexity" evidence="15">
    <location>
        <begin position="480"/>
        <end position="521"/>
    </location>
</feature>
<feature type="domain" description="C2H2-type" evidence="16">
    <location>
        <begin position="547"/>
        <end position="576"/>
    </location>
</feature>
<name>A0A226F6S8_FOLCA</name>
<keyword evidence="4" id="KW-0479">Metal-binding</keyword>
<evidence type="ECO:0000259" key="16">
    <source>
        <dbReference type="PROSITE" id="PS50157"/>
    </source>
</evidence>
<dbReference type="PROSITE" id="PS50157">
    <property type="entry name" value="ZINC_FINGER_C2H2_2"/>
    <property type="match status" value="3"/>
</dbReference>
<dbReference type="GO" id="GO:0045893">
    <property type="term" value="P:positive regulation of DNA-templated transcription"/>
    <property type="evidence" value="ECO:0007669"/>
    <property type="project" value="UniProtKB-ARBA"/>
</dbReference>
<evidence type="ECO:0000256" key="5">
    <source>
        <dbReference type="ARBA" id="ARBA00022737"/>
    </source>
</evidence>
<feature type="compositionally biased region" description="Low complexity" evidence="15">
    <location>
        <begin position="327"/>
        <end position="370"/>
    </location>
</feature>
<dbReference type="EMBL" id="LNIX01000001">
    <property type="protein sequence ID" value="OXA65158.1"/>
    <property type="molecule type" value="Genomic_DNA"/>
</dbReference>
<evidence type="ECO:0000256" key="14">
    <source>
        <dbReference type="PROSITE-ProRule" id="PRU00042"/>
    </source>
</evidence>
<reference evidence="17 18" key="1">
    <citation type="submission" date="2015-12" db="EMBL/GenBank/DDBJ databases">
        <title>The genome of Folsomia candida.</title>
        <authorList>
            <person name="Faddeeva A."/>
            <person name="Derks M.F."/>
            <person name="Anvar Y."/>
            <person name="Smit S."/>
            <person name="Van Straalen N."/>
            <person name="Roelofs D."/>
        </authorList>
    </citation>
    <scope>NUCLEOTIDE SEQUENCE [LARGE SCALE GENOMIC DNA]</scope>
    <source>
        <strain evidence="17 18">VU population</strain>
        <tissue evidence="17">Whole body</tissue>
    </source>
</reference>
<keyword evidence="9" id="KW-0805">Transcription regulation</keyword>
<evidence type="ECO:0000313" key="17">
    <source>
        <dbReference type="EMBL" id="OXA65158.1"/>
    </source>
</evidence>
<evidence type="ECO:0000256" key="1">
    <source>
        <dbReference type="ARBA" id="ARBA00004123"/>
    </source>
</evidence>
<evidence type="ECO:0000256" key="7">
    <source>
        <dbReference type="ARBA" id="ARBA00022833"/>
    </source>
</evidence>
<dbReference type="FunFam" id="3.30.160.60:FF:000018">
    <property type="entry name" value="Krueppel-like factor 15"/>
    <property type="match status" value="1"/>
</dbReference>
<feature type="region of interest" description="Disordered" evidence="15">
    <location>
        <begin position="1"/>
        <end position="38"/>
    </location>
</feature>
<comment type="similarity">
    <text evidence="2">Belongs to the krueppel C2H2-type zinc-finger protein family.</text>
</comment>
<comment type="subcellular location">
    <subcellularLocation>
        <location evidence="1">Nucleus</location>
    </subcellularLocation>
</comment>
<feature type="region of interest" description="Disordered" evidence="15">
    <location>
        <begin position="472"/>
        <end position="545"/>
    </location>
</feature>
<gene>
    <name evidence="17" type="ORF">Fcan01_03885</name>
</gene>
<keyword evidence="12" id="KW-0804">Transcription</keyword>
<evidence type="ECO:0000256" key="2">
    <source>
        <dbReference type="ARBA" id="ARBA00006991"/>
    </source>
</evidence>
<dbReference type="Gene3D" id="3.30.160.60">
    <property type="entry name" value="Classic Zinc Finger"/>
    <property type="match status" value="3"/>
</dbReference>
<evidence type="ECO:0000256" key="10">
    <source>
        <dbReference type="ARBA" id="ARBA00023125"/>
    </source>
</evidence>
<keyword evidence="13" id="KW-0539">Nucleus</keyword>
<dbReference type="Proteomes" id="UP000198287">
    <property type="component" value="Unassembled WGS sequence"/>
</dbReference>
<evidence type="ECO:0000256" key="6">
    <source>
        <dbReference type="ARBA" id="ARBA00022771"/>
    </source>
</evidence>
<dbReference type="FunFam" id="3.30.160.60:FF:000237">
    <property type="entry name" value="Krueppel-like factor 2"/>
    <property type="match status" value="1"/>
</dbReference>
<dbReference type="PROSITE" id="PS00028">
    <property type="entry name" value="ZINC_FINGER_C2H2_1"/>
    <property type="match status" value="3"/>
</dbReference>
<feature type="region of interest" description="Disordered" evidence="15">
    <location>
        <begin position="270"/>
        <end position="306"/>
    </location>
</feature>
<feature type="region of interest" description="Disordered" evidence="15">
    <location>
        <begin position="170"/>
        <end position="190"/>
    </location>
</feature>
<feature type="compositionally biased region" description="Gly residues" evidence="15">
    <location>
        <begin position="130"/>
        <end position="143"/>
    </location>
</feature>
<keyword evidence="18" id="KW-1185">Reference proteome</keyword>
<keyword evidence="11" id="KW-0010">Activator</keyword>
<proteinExistence type="inferred from homology"/>
<dbReference type="InterPro" id="IPR013087">
    <property type="entry name" value="Znf_C2H2_type"/>
</dbReference>
<feature type="compositionally biased region" description="Gly residues" evidence="15">
    <location>
        <begin position="27"/>
        <end position="36"/>
    </location>
</feature>
<feature type="compositionally biased region" description="Polar residues" evidence="15">
    <location>
        <begin position="387"/>
        <end position="406"/>
    </location>
</feature>
<dbReference type="InterPro" id="IPR036236">
    <property type="entry name" value="Znf_C2H2_sf"/>
</dbReference>
<keyword evidence="6 14" id="KW-0863">Zinc-finger</keyword>
<evidence type="ECO:0000256" key="11">
    <source>
        <dbReference type="ARBA" id="ARBA00023159"/>
    </source>
</evidence>
<dbReference type="GO" id="GO:0000981">
    <property type="term" value="F:DNA-binding transcription factor activity, RNA polymerase II-specific"/>
    <property type="evidence" value="ECO:0007669"/>
    <property type="project" value="TreeGrafter"/>
</dbReference>
<feature type="compositionally biased region" description="Basic residues" evidence="15">
    <location>
        <begin position="532"/>
        <end position="545"/>
    </location>
</feature>
<dbReference type="Pfam" id="PF00096">
    <property type="entry name" value="zf-C2H2"/>
    <property type="match status" value="3"/>
</dbReference>
<accession>A0A226F6S8</accession>
<dbReference type="PANTHER" id="PTHR23235">
    <property type="entry name" value="KRUEPPEL-LIKE TRANSCRIPTION FACTOR"/>
    <property type="match status" value="1"/>
</dbReference>
<organism evidence="17 18">
    <name type="scientific">Folsomia candida</name>
    <name type="common">Springtail</name>
    <dbReference type="NCBI Taxonomy" id="158441"/>
    <lineage>
        <taxon>Eukaryota</taxon>
        <taxon>Metazoa</taxon>
        <taxon>Ecdysozoa</taxon>
        <taxon>Arthropoda</taxon>
        <taxon>Hexapoda</taxon>
        <taxon>Collembola</taxon>
        <taxon>Entomobryomorpha</taxon>
        <taxon>Isotomoidea</taxon>
        <taxon>Isotomidae</taxon>
        <taxon>Proisotominae</taxon>
        <taxon>Folsomia</taxon>
    </lineage>
</organism>
<dbReference type="GO" id="GO:0000978">
    <property type="term" value="F:RNA polymerase II cis-regulatory region sequence-specific DNA binding"/>
    <property type="evidence" value="ECO:0007669"/>
    <property type="project" value="TreeGrafter"/>
</dbReference>
<dbReference type="GO" id="GO:0008270">
    <property type="term" value="F:zinc ion binding"/>
    <property type="evidence" value="ECO:0007669"/>
    <property type="project" value="UniProtKB-KW"/>
</dbReference>
<dbReference type="SUPFAM" id="SSF57667">
    <property type="entry name" value="beta-beta-alpha zinc fingers"/>
    <property type="match status" value="2"/>
</dbReference>
<evidence type="ECO:0000256" key="15">
    <source>
        <dbReference type="SAM" id="MobiDB-lite"/>
    </source>
</evidence>
<evidence type="ECO:0000256" key="3">
    <source>
        <dbReference type="ARBA" id="ARBA00022553"/>
    </source>
</evidence>
<keyword evidence="8" id="KW-0832">Ubl conjugation</keyword>
<feature type="compositionally biased region" description="Low complexity" evidence="15">
    <location>
        <begin position="229"/>
        <end position="251"/>
    </location>
</feature>
<dbReference type="OrthoDB" id="4748970at2759"/>
<protein>
    <submittedName>
        <fullName evidence="17">Krueppel-like factor 1</fullName>
    </submittedName>
</protein>
<feature type="compositionally biased region" description="Polar residues" evidence="15">
    <location>
        <begin position="179"/>
        <end position="190"/>
    </location>
</feature>
<evidence type="ECO:0000256" key="12">
    <source>
        <dbReference type="ARBA" id="ARBA00023163"/>
    </source>
</evidence>
<feature type="region of interest" description="Disordered" evidence="15">
    <location>
        <begin position="214"/>
        <end position="251"/>
    </location>
</feature>
<evidence type="ECO:0000256" key="9">
    <source>
        <dbReference type="ARBA" id="ARBA00023015"/>
    </source>
</evidence>
<feature type="domain" description="C2H2-type" evidence="16">
    <location>
        <begin position="577"/>
        <end position="606"/>
    </location>
</feature>